<dbReference type="RefSeq" id="WP_015641401.1">
    <property type="nucleotide sequence ID" value="NC_021219.1"/>
</dbReference>
<dbReference type="InterPro" id="IPR025567">
    <property type="entry name" value="DUF4332"/>
</dbReference>
<evidence type="ECO:0000259" key="1">
    <source>
        <dbReference type="Pfam" id="PF14229"/>
    </source>
</evidence>
<dbReference type="HOGENOM" id="CLU_117602_1_0_0"/>
<name>R4PXM3_9BACT</name>
<sequence length="131" mass="14092">MTSIVDIEGIGAKWADKLAEAGIRTTEKLLEVAGPKAGRVALASQVGASEATVLEWVNRADLMRIKGVGEEYSDLLEAVGVDSPTELAQRNAANLVAAMQSHARLVRRLPTESEVQAWIDDAKMLDKVVTH</sequence>
<dbReference type="STRING" id="1332188.L336_0242"/>
<organism evidence="2 3">
    <name type="scientific">Candidatus Saccharimonas aalborgensis</name>
    <dbReference type="NCBI Taxonomy" id="1332188"/>
    <lineage>
        <taxon>Bacteria</taxon>
        <taxon>Candidatus Saccharimonadota</taxon>
        <taxon>Candidatus Saccharimonadia</taxon>
        <taxon>Candidatus Saccharimonadales</taxon>
        <taxon>Candidatus Saccharimonadaceae</taxon>
        <taxon>Candidatus Saccharimonas</taxon>
    </lineage>
</organism>
<dbReference type="Gene3D" id="1.10.150.20">
    <property type="entry name" value="5' to 3' exonuclease, C-terminal subdomain"/>
    <property type="match status" value="1"/>
</dbReference>
<protein>
    <recommendedName>
        <fullName evidence="1">DUF4332 domain-containing protein</fullName>
    </recommendedName>
</protein>
<dbReference type="KEGG" id="saal:L336_0242"/>
<feature type="domain" description="DUF4332" evidence="1">
    <location>
        <begin position="8"/>
        <end position="124"/>
    </location>
</feature>
<keyword evidence="3" id="KW-1185">Reference proteome</keyword>
<gene>
    <name evidence="2" type="ORF">L336_0242</name>
</gene>
<dbReference type="OrthoDB" id="9794786at2"/>
<proteinExistence type="predicted"/>
<accession>R4PXM3</accession>
<dbReference type="AlphaFoldDB" id="R4PXM3"/>
<reference evidence="2 3" key="1">
    <citation type="journal article" date="2013" name="Nat. Biotechnol.">
        <title>Genome sequences of rare, uncultured bacteria obtained by differential coverage binning of multiple metagenomes.</title>
        <authorList>
            <person name="Albertsen M."/>
            <person name="Hugenholtz P."/>
            <person name="Skarshewski A."/>
            <person name="Nielsen K.L."/>
            <person name="Tyson G.W."/>
            <person name="Nielsen P.H."/>
        </authorList>
    </citation>
    <scope>NUCLEOTIDE SEQUENCE [LARGE SCALE GENOMIC DNA]</scope>
    <source>
        <strain evidence="2">TM71</strain>
    </source>
</reference>
<evidence type="ECO:0000313" key="3">
    <source>
        <dbReference type="Proteomes" id="UP000013893"/>
    </source>
</evidence>
<dbReference type="Proteomes" id="UP000013893">
    <property type="component" value="Chromosome"/>
</dbReference>
<evidence type="ECO:0000313" key="2">
    <source>
        <dbReference type="EMBL" id="AGL61951.1"/>
    </source>
</evidence>
<dbReference type="EMBL" id="CP005957">
    <property type="protein sequence ID" value="AGL61951.1"/>
    <property type="molecule type" value="Genomic_DNA"/>
</dbReference>
<dbReference type="Pfam" id="PF14229">
    <property type="entry name" value="DUF4332"/>
    <property type="match status" value="1"/>
</dbReference>